<dbReference type="InterPro" id="IPR027417">
    <property type="entry name" value="P-loop_NTPase"/>
</dbReference>
<accession>A0A1X7RB99</accession>
<evidence type="ECO:0000256" key="5">
    <source>
        <dbReference type="ARBA" id="ARBA00022741"/>
    </source>
</evidence>
<dbReference type="Proteomes" id="UP000196158">
    <property type="component" value="Unassembled WGS sequence"/>
</dbReference>
<keyword evidence="7" id="KW-0067">ATP-binding</keyword>
<dbReference type="PANTHER" id="PTHR12755">
    <property type="entry name" value="CLEAVAGE/POLYADENYLATION FACTOR IA SUBUNIT CLP1P"/>
    <property type="match status" value="1"/>
</dbReference>
<evidence type="ECO:0000259" key="9">
    <source>
        <dbReference type="Pfam" id="PF16575"/>
    </source>
</evidence>
<dbReference type="GO" id="GO:0005524">
    <property type="term" value="F:ATP binding"/>
    <property type="evidence" value="ECO:0007669"/>
    <property type="project" value="UniProtKB-KW"/>
</dbReference>
<gene>
    <name evidence="10" type="ORF">KASA_0C00231G</name>
</gene>
<name>A0A1X7RB99_9SACH</name>
<evidence type="ECO:0000313" key="11">
    <source>
        <dbReference type="Proteomes" id="UP000196158"/>
    </source>
</evidence>
<keyword evidence="6 10" id="KW-0418">Kinase</keyword>
<protein>
    <recommendedName>
        <fullName evidence="3">Polynucleotide 5'-hydroxyl-kinase GRC3</fullName>
    </recommendedName>
    <alternativeName>
        <fullName evidence="2">Polynucleotide 5'-hydroxyl-kinase grc3</fullName>
    </alternativeName>
</protein>
<evidence type="ECO:0000256" key="7">
    <source>
        <dbReference type="ARBA" id="ARBA00022840"/>
    </source>
</evidence>
<dbReference type="GO" id="GO:0005634">
    <property type="term" value="C:nucleus"/>
    <property type="evidence" value="ECO:0007669"/>
    <property type="project" value="TreeGrafter"/>
</dbReference>
<evidence type="ECO:0000256" key="6">
    <source>
        <dbReference type="ARBA" id="ARBA00022777"/>
    </source>
</evidence>
<dbReference type="PANTHER" id="PTHR12755:SF3">
    <property type="entry name" value="POLYNUCLEOTIDE 5'-HYDROXYL-KINASE NOL9"/>
    <property type="match status" value="1"/>
</dbReference>
<dbReference type="STRING" id="1789683.A0A1X7RB99"/>
<evidence type="ECO:0000256" key="4">
    <source>
        <dbReference type="ARBA" id="ARBA00022679"/>
    </source>
</evidence>
<dbReference type="Pfam" id="PF16575">
    <property type="entry name" value="CLP1_P"/>
    <property type="match status" value="1"/>
</dbReference>
<feature type="domain" description="Clp1 P-loop" evidence="9">
    <location>
        <begin position="247"/>
        <end position="421"/>
    </location>
</feature>
<evidence type="ECO:0000313" key="10">
    <source>
        <dbReference type="EMBL" id="SMN22948.1"/>
    </source>
</evidence>
<sequence length="661" mass="75725">MSNNGELVYLSSDGEDSDSMLLDASKPVSREQTCITDDYEGDSSELEHNDSNNSKVFNPISGINVFRINERELEFTLIGLKEKQGIHISGVFDIQIIKGGVVYNGVHYNASKDKISFSHPLTDAIPEIKSSFHAGWDDPLYLTVKQKKLIDIQVLENFVCVLKISSVNVDSLLDISRLYPDASSLWKPKINSSFNSSSSSDTFCILDRIYEDEFISQNNPIGWQEVIDNLFVAFKNQEYDMRVMVIGGKNSGKSTILRTLLETFMNKTLLNEDGTTFKSQEDILYMDLDPGQPEYSDPECISLTQINPTPVSRLGQRLGQHCHQKLQQFYYGSPSPQDEPSLYMEQISEIMKYFEERECMGTTLLNLPGWIKGFGMTIVNNVVRLFKPTHVICIDSSRLDAELEIQNEFTNAFQVKYEPKIYNVDSIFSHSTSPQNSQPKFHAPQIRTIKMLLSLHRLQSSNPMDTQYDFTPLLARKPLQISYGDSAGIRGIQFYEEYSDLKGDDIKGALEGTIVSLGLRRTWNDDKNKNVHNITRDAYPVIKPRIKSVNLSHYSLALVHSVDIENQVINLYLPKINEDKVRAKTKEIKNSVNENEDEWKYSWVIIRGKSDTPFCELYPKELIGMFNKYETVPYISTTRRKKYEHVWKVRKNVQRRGQSMK</sequence>
<evidence type="ECO:0000256" key="2">
    <source>
        <dbReference type="ARBA" id="ARBA00018706"/>
    </source>
</evidence>
<keyword evidence="11" id="KW-1185">Reference proteome</keyword>
<dbReference type="AlphaFoldDB" id="A0A1X7RB99"/>
<dbReference type="GO" id="GO:0051731">
    <property type="term" value="F:polynucleotide 5'-hydroxyl-kinase activity"/>
    <property type="evidence" value="ECO:0007669"/>
    <property type="project" value="InterPro"/>
</dbReference>
<evidence type="ECO:0000256" key="1">
    <source>
        <dbReference type="ARBA" id="ARBA00011003"/>
    </source>
</evidence>
<dbReference type="InterPro" id="IPR032319">
    <property type="entry name" value="CLP1_P"/>
</dbReference>
<keyword evidence="4" id="KW-0808">Transferase</keyword>
<dbReference type="EMBL" id="FXLY01000016">
    <property type="protein sequence ID" value="SMN22948.1"/>
    <property type="molecule type" value="Genomic_DNA"/>
</dbReference>
<organism evidence="10 11">
    <name type="scientific">Maudiozyma saulgeensis</name>
    <dbReference type="NCBI Taxonomy" id="1789683"/>
    <lineage>
        <taxon>Eukaryota</taxon>
        <taxon>Fungi</taxon>
        <taxon>Dikarya</taxon>
        <taxon>Ascomycota</taxon>
        <taxon>Saccharomycotina</taxon>
        <taxon>Saccharomycetes</taxon>
        <taxon>Saccharomycetales</taxon>
        <taxon>Saccharomycetaceae</taxon>
        <taxon>Maudiozyma</taxon>
    </lineage>
</organism>
<reference evidence="10 11" key="1">
    <citation type="submission" date="2017-04" db="EMBL/GenBank/DDBJ databases">
        <authorList>
            <person name="Afonso C.L."/>
            <person name="Miller P.J."/>
            <person name="Scott M.A."/>
            <person name="Spackman E."/>
            <person name="Goraichik I."/>
            <person name="Dimitrov K.M."/>
            <person name="Suarez D.L."/>
            <person name="Swayne D.E."/>
        </authorList>
    </citation>
    <scope>NUCLEOTIDE SEQUENCE [LARGE SCALE GENOMIC DNA]</scope>
</reference>
<keyword evidence="5" id="KW-0547">Nucleotide-binding</keyword>
<evidence type="ECO:0000256" key="3">
    <source>
        <dbReference type="ARBA" id="ARBA00019824"/>
    </source>
</evidence>
<dbReference type="OrthoDB" id="4054781at2759"/>
<dbReference type="SUPFAM" id="SSF52540">
    <property type="entry name" value="P-loop containing nucleoside triphosphate hydrolases"/>
    <property type="match status" value="1"/>
</dbReference>
<dbReference type="Gene3D" id="3.40.50.300">
    <property type="entry name" value="P-loop containing nucleotide triphosphate hydrolases"/>
    <property type="match status" value="1"/>
</dbReference>
<dbReference type="GO" id="GO:0000448">
    <property type="term" value="P:cleavage in ITS2 between 5.8S rRNA and LSU-rRNA of tricistronic rRNA transcript (SSU-rRNA, 5.8S rRNA, LSU-rRNA)"/>
    <property type="evidence" value="ECO:0007669"/>
    <property type="project" value="TreeGrafter"/>
</dbReference>
<dbReference type="InterPro" id="IPR045116">
    <property type="entry name" value="Clp1/Grc3"/>
</dbReference>
<proteinExistence type="inferred from homology"/>
<feature type="region of interest" description="Disordered" evidence="8">
    <location>
        <begin position="1"/>
        <end position="29"/>
    </location>
</feature>
<evidence type="ECO:0000256" key="8">
    <source>
        <dbReference type="SAM" id="MobiDB-lite"/>
    </source>
</evidence>
<comment type="similarity">
    <text evidence="1">Belongs to the Clp1 family. NOL9/GRC3 subfamily.</text>
</comment>